<dbReference type="PRINTS" id="PR00385">
    <property type="entry name" value="P450"/>
</dbReference>
<dbReference type="GO" id="GO:0005789">
    <property type="term" value="C:endoplasmic reticulum membrane"/>
    <property type="evidence" value="ECO:0007669"/>
    <property type="project" value="UniProtKB-SubCell"/>
</dbReference>
<keyword evidence="5 10" id="KW-0479">Metal-binding</keyword>
<dbReference type="InterPro" id="IPR050705">
    <property type="entry name" value="Cytochrome_P450_3A"/>
</dbReference>
<keyword evidence="8 10" id="KW-0408">Iron</keyword>
<reference evidence="14" key="1">
    <citation type="submission" date="2025-08" db="UniProtKB">
        <authorList>
            <consortium name="RefSeq"/>
        </authorList>
    </citation>
    <scope>IDENTIFICATION</scope>
</reference>
<organism evidence="13 14">
    <name type="scientific">Biomphalaria glabrata</name>
    <name type="common">Bloodfluke planorb</name>
    <name type="synonym">Freshwater snail</name>
    <dbReference type="NCBI Taxonomy" id="6526"/>
    <lineage>
        <taxon>Eukaryota</taxon>
        <taxon>Metazoa</taxon>
        <taxon>Spiralia</taxon>
        <taxon>Lophotrochozoa</taxon>
        <taxon>Mollusca</taxon>
        <taxon>Gastropoda</taxon>
        <taxon>Heterobranchia</taxon>
        <taxon>Euthyneura</taxon>
        <taxon>Panpulmonata</taxon>
        <taxon>Hygrophila</taxon>
        <taxon>Lymnaeoidea</taxon>
        <taxon>Planorbidae</taxon>
        <taxon>Biomphalaria</taxon>
    </lineage>
</organism>
<name>A0A9W3A1X2_BIOGL</name>
<evidence type="ECO:0000256" key="1">
    <source>
        <dbReference type="ARBA" id="ARBA00004174"/>
    </source>
</evidence>
<comment type="cofactor">
    <cofactor evidence="10">
        <name>heme</name>
        <dbReference type="ChEBI" id="CHEBI:30413"/>
    </cofactor>
</comment>
<dbReference type="GO" id="GO:0020037">
    <property type="term" value="F:heme binding"/>
    <property type="evidence" value="ECO:0007669"/>
    <property type="project" value="InterPro"/>
</dbReference>
<dbReference type="FunFam" id="1.10.630.10:FF:000042">
    <property type="entry name" value="Cytochrome P450"/>
    <property type="match status" value="1"/>
</dbReference>
<keyword evidence="4 10" id="KW-0349">Heme</keyword>
<evidence type="ECO:0000313" key="13">
    <source>
        <dbReference type="Proteomes" id="UP001165740"/>
    </source>
</evidence>
<dbReference type="Pfam" id="PF00067">
    <property type="entry name" value="p450"/>
    <property type="match status" value="1"/>
</dbReference>
<dbReference type="Proteomes" id="UP001165740">
    <property type="component" value="Chromosome 4"/>
</dbReference>
<dbReference type="OrthoDB" id="1470350at2759"/>
<keyword evidence="13" id="KW-1185">Reference proteome</keyword>
<accession>A0A9W3A1X2</accession>
<sequence>MDYGWEIQLYLLLFVCVAMFIYKYGTESHKVWKSAGVPGPPPTPFFGNIHQLFNVEIGVRCSVKKWQEKYGRIFGIYFFHKPVLVVTDPEAMKRIFVKDFNIFVDRFFVGEGKLQHSIIQKTLFFAQGHSWKRLRKMVNPAFTSGKLKLLMGYINRTAGLLSEQLLDSAKKGTPVEAKTVFGAYALDVIAGTAFGLDINSQNDLSNPLIQHARSLTTIDKIVQLKLTIIGIFPSLIPVFRAFKIGYFRYKDVKFFRETLLKLISEKKHTKSEQSDLLQLLMDVEADPSDGDVLCQKLSDEEVAAQCLLFMIAGYDATSSALQYFFYELARYPQIQEKIYSEVMSVLGEDEELSYESCLKMKYLEAAVEEILRMYPLLHTLTRNTVKETTLNGMFIPANSAVLIPAYNVGRDPEFFHNPDTFIPERFLESSKHDINPVTFIPFGYGPRQCIGLRLAMMELKIAIVHVLRRLRISKATPEVLEIEDYSGGLVSKIPVQLFMEVRS</sequence>
<dbReference type="PRINTS" id="PR00463">
    <property type="entry name" value="EP450I"/>
</dbReference>
<keyword evidence="7 11" id="KW-0560">Oxidoreductase</keyword>
<dbReference type="OMA" id="KMQTLDD"/>
<dbReference type="GO" id="GO:0008395">
    <property type="term" value="F:steroid hydroxylase activity"/>
    <property type="evidence" value="ECO:0007669"/>
    <property type="project" value="TreeGrafter"/>
</dbReference>
<dbReference type="InterPro" id="IPR036396">
    <property type="entry name" value="Cyt_P450_sf"/>
</dbReference>
<keyword evidence="6" id="KW-0492">Microsome</keyword>
<keyword evidence="12" id="KW-1133">Transmembrane helix</keyword>
<dbReference type="SUPFAM" id="SSF48264">
    <property type="entry name" value="Cytochrome P450"/>
    <property type="match status" value="1"/>
</dbReference>
<comment type="similarity">
    <text evidence="3 11">Belongs to the cytochrome P450 family.</text>
</comment>
<dbReference type="PROSITE" id="PS00086">
    <property type="entry name" value="CYTOCHROME_P450"/>
    <property type="match status" value="1"/>
</dbReference>
<evidence type="ECO:0000256" key="4">
    <source>
        <dbReference type="ARBA" id="ARBA00022617"/>
    </source>
</evidence>
<keyword evidence="12" id="KW-0472">Membrane</keyword>
<dbReference type="InterPro" id="IPR002401">
    <property type="entry name" value="Cyt_P450_E_grp-I"/>
</dbReference>
<dbReference type="InterPro" id="IPR017972">
    <property type="entry name" value="Cyt_P450_CS"/>
</dbReference>
<evidence type="ECO:0000256" key="2">
    <source>
        <dbReference type="ARBA" id="ARBA00004406"/>
    </source>
</evidence>
<dbReference type="GO" id="GO:0016705">
    <property type="term" value="F:oxidoreductase activity, acting on paired donors, with incorporation or reduction of molecular oxygen"/>
    <property type="evidence" value="ECO:0007669"/>
    <property type="project" value="InterPro"/>
</dbReference>
<evidence type="ECO:0000256" key="12">
    <source>
        <dbReference type="SAM" id="Phobius"/>
    </source>
</evidence>
<protein>
    <submittedName>
        <fullName evidence="14">Cytochrome P450 3A21-like isoform X1</fullName>
    </submittedName>
</protein>
<dbReference type="PANTHER" id="PTHR24302:SF15">
    <property type="entry name" value="FATTY-ACID PEROXYGENASE"/>
    <property type="match status" value="1"/>
</dbReference>
<gene>
    <name evidence="14" type="primary">LOC106053900</name>
</gene>
<dbReference type="RefSeq" id="XP_055881317.1">
    <property type="nucleotide sequence ID" value="XM_056025342.1"/>
</dbReference>
<dbReference type="PANTHER" id="PTHR24302">
    <property type="entry name" value="CYTOCHROME P450 FAMILY 3"/>
    <property type="match status" value="1"/>
</dbReference>
<feature type="binding site" description="axial binding residue" evidence="10">
    <location>
        <position position="449"/>
    </location>
    <ligand>
        <name>heme</name>
        <dbReference type="ChEBI" id="CHEBI:30413"/>
    </ligand>
    <ligandPart>
        <name>Fe</name>
        <dbReference type="ChEBI" id="CHEBI:18248"/>
    </ligandPart>
</feature>
<evidence type="ECO:0000256" key="7">
    <source>
        <dbReference type="ARBA" id="ARBA00023002"/>
    </source>
</evidence>
<dbReference type="GeneID" id="106053900"/>
<dbReference type="InterPro" id="IPR001128">
    <property type="entry name" value="Cyt_P450"/>
</dbReference>
<keyword evidence="6" id="KW-0256">Endoplasmic reticulum</keyword>
<comment type="subcellular location">
    <subcellularLocation>
        <location evidence="2">Endoplasmic reticulum membrane</location>
        <topology evidence="2">Peripheral membrane protein</topology>
    </subcellularLocation>
    <subcellularLocation>
        <location evidence="1">Microsome membrane</location>
        <topology evidence="1">Peripheral membrane protein</topology>
    </subcellularLocation>
</comment>
<evidence type="ECO:0000256" key="8">
    <source>
        <dbReference type="ARBA" id="ARBA00023004"/>
    </source>
</evidence>
<dbReference type="GO" id="GO:0005506">
    <property type="term" value="F:iron ion binding"/>
    <property type="evidence" value="ECO:0007669"/>
    <property type="project" value="InterPro"/>
</dbReference>
<comment type="function">
    <text evidence="9">Cytochromes P450 are a group of heme-thiolate monooxygenases. They oxidize a variety of structurally unrelated compounds, including steroids, fatty acids, and xenobiotics.</text>
</comment>
<evidence type="ECO:0000256" key="5">
    <source>
        <dbReference type="ARBA" id="ARBA00022723"/>
    </source>
</evidence>
<keyword evidence="11" id="KW-0503">Monooxygenase</keyword>
<evidence type="ECO:0000256" key="11">
    <source>
        <dbReference type="RuleBase" id="RU000461"/>
    </source>
</evidence>
<evidence type="ECO:0000256" key="3">
    <source>
        <dbReference type="ARBA" id="ARBA00010617"/>
    </source>
</evidence>
<feature type="transmembrane region" description="Helical" evidence="12">
    <location>
        <begin position="7"/>
        <end position="25"/>
    </location>
</feature>
<evidence type="ECO:0000313" key="14">
    <source>
        <dbReference type="RefSeq" id="XP_055881317.1"/>
    </source>
</evidence>
<evidence type="ECO:0000256" key="6">
    <source>
        <dbReference type="ARBA" id="ARBA00022848"/>
    </source>
</evidence>
<proteinExistence type="inferred from homology"/>
<dbReference type="CDD" id="cd11055">
    <property type="entry name" value="CYP3A-like"/>
    <property type="match status" value="1"/>
</dbReference>
<keyword evidence="12" id="KW-0812">Transmembrane</keyword>
<evidence type="ECO:0000256" key="9">
    <source>
        <dbReference type="ARBA" id="ARBA00043906"/>
    </source>
</evidence>
<dbReference type="Gene3D" id="1.10.630.10">
    <property type="entry name" value="Cytochrome P450"/>
    <property type="match status" value="1"/>
</dbReference>
<evidence type="ECO:0000256" key="10">
    <source>
        <dbReference type="PIRSR" id="PIRSR602401-1"/>
    </source>
</evidence>
<dbReference type="AlphaFoldDB" id="A0A9W3A1X2"/>